<evidence type="ECO:0000313" key="2">
    <source>
        <dbReference type="Proteomes" id="UP000325315"/>
    </source>
</evidence>
<proteinExistence type="predicted"/>
<dbReference type="Proteomes" id="UP000325315">
    <property type="component" value="Unassembled WGS sequence"/>
</dbReference>
<sequence length="74" mass="8350">MFYRWLRSFICRGFSTARVSSIMYTLCELSRVSNIILDGSTGKKKNGTIIGSSIGWKLVKDLSHYPAISLVVFE</sequence>
<evidence type="ECO:0000313" key="1">
    <source>
        <dbReference type="EMBL" id="KAA3468940.1"/>
    </source>
</evidence>
<name>A0A5B6VI99_9ROSI</name>
<reference evidence="2" key="1">
    <citation type="journal article" date="2019" name="Plant Biotechnol. J.">
        <title>Genome sequencing of the Australian wild diploid species Gossypium australe highlights disease resistance and delayed gland morphogenesis.</title>
        <authorList>
            <person name="Cai Y."/>
            <person name="Cai X."/>
            <person name="Wang Q."/>
            <person name="Wang P."/>
            <person name="Zhang Y."/>
            <person name="Cai C."/>
            <person name="Xu Y."/>
            <person name="Wang K."/>
            <person name="Zhou Z."/>
            <person name="Wang C."/>
            <person name="Geng S."/>
            <person name="Li B."/>
            <person name="Dong Q."/>
            <person name="Hou Y."/>
            <person name="Wang H."/>
            <person name="Ai P."/>
            <person name="Liu Z."/>
            <person name="Yi F."/>
            <person name="Sun M."/>
            <person name="An G."/>
            <person name="Cheng J."/>
            <person name="Zhang Y."/>
            <person name="Shi Q."/>
            <person name="Xie Y."/>
            <person name="Shi X."/>
            <person name="Chang Y."/>
            <person name="Huang F."/>
            <person name="Chen Y."/>
            <person name="Hong S."/>
            <person name="Mi L."/>
            <person name="Sun Q."/>
            <person name="Zhang L."/>
            <person name="Zhou B."/>
            <person name="Peng R."/>
            <person name="Zhang X."/>
            <person name="Liu F."/>
        </authorList>
    </citation>
    <scope>NUCLEOTIDE SEQUENCE [LARGE SCALE GENOMIC DNA]</scope>
    <source>
        <strain evidence="2">cv. PA1801</strain>
    </source>
</reference>
<comment type="caution">
    <text evidence="1">The sequence shown here is derived from an EMBL/GenBank/DDBJ whole genome shotgun (WGS) entry which is preliminary data.</text>
</comment>
<accession>A0A5B6VI99</accession>
<organism evidence="1 2">
    <name type="scientific">Gossypium australe</name>
    <dbReference type="NCBI Taxonomy" id="47621"/>
    <lineage>
        <taxon>Eukaryota</taxon>
        <taxon>Viridiplantae</taxon>
        <taxon>Streptophyta</taxon>
        <taxon>Embryophyta</taxon>
        <taxon>Tracheophyta</taxon>
        <taxon>Spermatophyta</taxon>
        <taxon>Magnoliopsida</taxon>
        <taxon>eudicotyledons</taxon>
        <taxon>Gunneridae</taxon>
        <taxon>Pentapetalae</taxon>
        <taxon>rosids</taxon>
        <taxon>malvids</taxon>
        <taxon>Malvales</taxon>
        <taxon>Malvaceae</taxon>
        <taxon>Malvoideae</taxon>
        <taxon>Gossypium</taxon>
    </lineage>
</organism>
<protein>
    <submittedName>
        <fullName evidence="1">Uncharacterized protein</fullName>
    </submittedName>
</protein>
<dbReference type="AlphaFoldDB" id="A0A5B6VI99"/>
<gene>
    <name evidence="1" type="ORF">EPI10_014777</name>
</gene>
<dbReference type="EMBL" id="SMMG02000006">
    <property type="protein sequence ID" value="KAA3468940.1"/>
    <property type="molecule type" value="Genomic_DNA"/>
</dbReference>
<keyword evidence="2" id="KW-1185">Reference proteome</keyword>